<feature type="region of interest" description="Disordered" evidence="2">
    <location>
        <begin position="379"/>
        <end position="427"/>
    </location>
</feature>
<feature type="compositionally biased region" description="Polar residues" evidence="2">
    <location>
        <begin position="440"/>
        <end position="463"/>
    </location>
</feature>
<dbReference type="OMA" id="DVNRMMI"/>
<feature type="compositionally biased region" description="Basic and acidic residues" evidence="2">
    <location>
        <begin position="379"/>
        <end position="389"/>
    </location>
</feature>
<sequence>MELGMAHMYTHDMGDTPAQLVLDKMARAKAQRREEEMKEELNKIKIRVENTIGSFEMQQKWLADQGFTNMEFFDDLAQLEAIISDSVQKKKYQHQVTVFIVGYEQASMERLQLLVQLNEFFVVNSASKEEDTFSMSPDLDLDDVAESVRSALDTAEKAVLRLGQLNHDLVAFVGTHISAKDSKTKSKKKLEKALNQAKDDVLQLTEKLMNAQAEIKEKEEKITSMFKQMELKTIELQRYKSSADLAKKNADKVAEAESELAVKDGELRQLRSKVDELQVMLKQAEDAKENAQNKNRNFTKENEDLINNLQSKLNFESYKMEDAIEELKAQYKEQITDLKSKHKDEVTQLKDSHLEELKNFLGKDADQYLGSTDGDIREWASSSEDERSFPTKARNKNLRQKKAAAQRRDELRKSSDSIDEWSEEGGGMVEPAVVHASLTRLQSQEAPSSGDESVSTPSRSEPQSGGRPQLGSRSMSNLTPVEEGQFEGKAALLEEENWDEVADGELRHKFADYRQNVRQHVQDLEYQLKIVVTKSNKRVNLMKGQMQDQRNKFEGERQVLLDQVSQAQRLQEEAEKEADEAMMQLEEFINEQERIEMAQADVRAQREAQEQQVADSGAPTAAVSQVDLQQLADVNTRRSSTASAKLESVFLPAEEAETEDREATARASISSRTSQIRAQLEEKRAAMATRRSNAKVSAGSSFHSDVDVPLGDYEGGDWADREISTQNTASSVRATADHPAVKEYLKTYSSIVDFKNNLAKLMIDKEMMSASQLLNDITPVQFDSNQSVQQQIREMKVNIRIVLQEVGTIFQNCISSDLEESKLPQVCVKEASTSTEDNDSGLEHTEEVISPNPPPQILEEPPLHGAAPPVPYGFLTDYRVSSLMASREGPGSRPAPTPVRAPLGASPSEDEARRQLEEELDKLRVELDTRTKEHEDQLRRNTVAMMEMQDVIQQLQRDVHQGSGVKVDLALSSPAVLGPQPSPVKYNVPETPAEQTHPQPVVESAIMFSRLDSDRNAKSLKRAVNSGRLSPDVYEEVVGMMDQYVEIPGRRLRHLAEKYLHHSEMKAVEENVRRSSSLNGDVFKLLEKMETLQNKRAQKWSAQMDRMGDHRVRLANLLMDTLETIEQESGIFLIKPMFAYRGRARLRKYDGKISNNFRTPNCGRYTHFCDAPPIRLMKTPAPTPAAARHPSDAAAAMYAAVHVGPTSGVVHTTHSRDKPSIPQIRKEEEDVEEVDLPVHGAEYVVVDPMETTWSPRNSHAHPPAETNGASPSGTNFINTPRILELDVNRMLIGRNTISLRIPKPSIGDDRLKNISQTNVRSYMTLSRPSGTGASSKKPKRPHSTTGADVRGFEPPPSTPMPRHPASAGARVAPFQLSDLPSSRPLPPIRLPTSEKKSRPSTSQTGQLTAESASPAPGPTSPPRSPPGSSIGPSPALLPPATPPTEVHPPPQEDHPLPPEEHPPETQEVQESSEVQYEDRATSVMTDTSQQSETVGT</sequence>
<keyword evidence="3" id="KW-1185">Reference proteome</keyword>
<name>A0A9J7KVW2_BRAFL</name>
<protein>
    <submittedName>
        <fullName evidence="4">Uncharacterized protein LOC118412424 isoform X1</fullName>
    </submittedName>
</protein>
<dbReference type="GeneID" id="118412424"/>
<proteinExistence type="predicted"/>
<feature type="coiled-coil region" evidence="1">
    <location>
        <begin position="180"/>
        <end position="228"/>
    </location>
</feature>
<feature type="compositionally biased region" description="Low complexity" evidence="2">
    <location>
        <begin position="665"/>
        <end position="675"/>
    </location>
</feature>
<dbReference type="PANTHER" id="PTHR37915">
    <property type="match status" value="1"/>
</dbReference>
<feature type="compositionally biased region" description="Polar residues" evidence="2">
    <location>
        <begin position="1399"/>
        <end position="1410"/>
    </location>
</feature>
<feature type="compositionally biased region" description="Polar residues" evidence="2">
    <location>
        <begin position="1267"/>
        <end position="1277"/>
    </location>
</feature>
<keyword evidence="1" id="KW-0175">Coiled coil</keyword>
<feature type="region of interest" description="Disordered" evidence="2">
    <location>
        <begin position="653"/>
        <end position="675"/>
    </location>
</feature>
<evidence type="ECO:0000313" key="3">
    <source>
        <dbReference type="Proteomes" id="UP000001554"/>
    </source>
</evidence>
<feature type="region of interest" description="Disordered" evidence="2">
    <location>
        <begin position="1302"/>
        <end position="1496"/>
    </location>
</feature>
<feature type="compositionally biased region" description="Polar residues" evidence="2">
    <location>
        <begin position="1482"/>
        <end position="1496"/>
    </location>
</feature>
<reference evidence="3" key="1">
    <citation type="journal article" date="2020" name="Nat. Ecol. Evol.">
        <title>Deeply conserved synteny resolves early events in vertebrate evolution.</title>
        <authorList>
            <person name="Simakov O."/>
            <person name="Marletaz F."/>
            <person name="Yue J.X."/>
            <person name="O'Connell B."/>
            <person name="Jenkins J."/>
            <person name="Brandt A."/>
            <person name="Calef R."/>
            <person name="Tung C.H."/>
            <person name="Huang T.K."/>
            <person name="Schmutz J."/>
            <person name="Satoh N."/>
            <person name="Yu J.K."/>
            <person name="Putnam N.H."/>
            <person name="Green R.E."/>
            <person name="Rokhsar D.S."/>
        </authorList>
    </citation>
    <scope>NUCLEOTIDE SEQUENCE [LARGE SCALE GENOMIC DNA]</scope>
    <source>
        <strain evidence="3">S238N-H82</strain>
    </source>
</reference>
<feature type="region of interest" description="Disordered" evidence="2">
    <location>
        <begin position="440"/>
        <end position="477"/>
    </location>
</feature>
<evidence type="ECO:0000256" key="1">
    <source>
        <dbReference type="SAM" id="Coils"/>
    </source>
</evidence>
<evidence type="ECO:0000256" key="2">
    <source>
        <dbReference type="SAM" id="MobiDB-lite"/>
    </source>
</evidence>
<dbReference type="KEGG" id="bfo:118412424"/>
<feature type="compositionally biased region" description="Pro residues" evidence="2">
    <location>
        <begin position="1415"/>
        <end position="1425"/>
    </location>
</feature>
<feature type="coiled-coil region" evidence="1">
    <location>
        <begin position="557"/>
        <end position="598"/>
    </location>
</feature>
<organism evidence="3 4">
    <name type="scientific">Branchiostoma floridae</name>
    <name type="common">Florida lancelet</name>
    <name type="synonym">Amphioxus</name>
    <dbReference type="NCBI Taxonomy" id="7739"/>
    <lineage>
        <taxon>Eukaryota</taxon>
        <taxon>Metazoa</taxon>
        <taxon>Chordata</taxon>
        <taxon>Cephalochordata</taxon>
        <taxon>Leptocardii</taxon>
        <taxon>Amphioxiformes</taxon>
        <taxon>Branchiostomatidae</taxon>
        <taxon>Branchiostoma</taxon>
    </lineage>
</organism>
<reference evidence="4" key="2">
    <citation type="submission" date="2025-08" db="UniProtKB">
        <authorList>
            <consortium name="RefSeq"/>
        </authorList>
    </citation>
    <scope>IDENTIFICATION</scope>
    <source>
        <strain evidence="4">S238N-H82</strain>
        <tissue evidence="4">Testes</tissue>
    </source>
</reference>
<feature type="compositionally biased region" description="Polar residues" evidence="2">
    <location>
        <begin position="1313"/>
        <end position="1334"/>
    </location>
</feature>
<feature type="compositionally biased region" description="Pro residues" evidence="2">
    <location>
        <begin position="1435"/>
        <end position="1449"/>
    </location>
</feature>
<dbReference type="Proteomes" id="UP000001554">
    <property type="component" value="Chromosome 3"/>
</dbReference>
<dbReference type="PANTHER" id="PTHR37915:SF3">
    <property type="match status" value="1"/>
</dbReference>
<feature type="region of interest" description="Disordered" evidence="2">
    <location>
        <begin position="1252"/>
        <end position="1277"/>
    </location>
</feature>
<feature type="region of interest" description="Disordered" evidence="2">
    <location>
        <begin position="884"/>
        <end position="915"/>
    </location>
</feature>
<dbReference type="RefSeq" id="XP_035671171.1">
    <property type="nucleotide sequence ID" value="XM_035815278.1"/>
</dbReference>
<feature type="compositionally biased region" description="Basic and acidic residues" evidence="2">
    <location>
        <begin position="406"/>
        <end position="416"/>
    </location>
</feature>
<accession>A0A9J7KVW2</accession>
<feature type="compositionally biased region" description="Pro residues" evidence="2">
    <location>
        <begin position="1353"/>
        <end position="1362"/>
    </location>
</feature>
<dbReference type="OrthoDB" id="10037468at2759"/>
<gene>
    <name evidence="4" type="primary">LOC118412424</name>
</gene>
<feature type="coiled-coil region" evidence="1">
    <location>
        <begin position="253"/>
        <end position="344"/>
    </location>
</feature>
<feature type="compositionally biased region" description="Basic and acidic residues" evidence="2">
    <location>
        <begin position="1450"/>
        <end position="1464"/>
    </location>
</feature>
<evidence type="ECO:0000313" key="4">
    <source>
        <dbReference type="RefSeq" id="XP_035671171.1"/>
    </source>
</evidence>
<feature type="compositionally biased region" description="Basic residues" evidence="2">
    <location>
        <begin position="393"/>
        <end position="405"/>
    </location>
</feature>
<feature type="compositionally biased region" description="Low complexity" evidence="2">
    <location>
        <begin position="1465"/>
        <end position="1474"/>
    </location>
</feature>